<proteinExistence type="predicted"/>
<accession>Q2NDX5</accession>
<organism evidence="2 3">
    <name type="scientific">Erythrobacter litoralis (strain HTCC2594)</name>
    <dbReference type="NCBI Taxonomy" id="314225"/>
    <lineage>
        <taxon>Bacteria</taxon>
        <taxon>Pseudomonadati</taxon>
        <taxon>Pseudomonadota</taxon>
        <taxon>Alphaproteobacteria</taxon>
        <taxon>Sphingomonadales</taxon>
        <taxon>Erythrobacteraceae</taxon>
        <taxon>Erythrobacter/Porphyrobacter group</taxon>
        <taxon>Erythrobacter</taxon>
    </lineage>
</organism>
<feature type="region of interest" description="Disordered" evidence="1">
    <location>
        <begin position="197"/>
        <end position="227"/>
    </location>
</feature>
<sequence length="243" mass="27234">MLSLVHKEANDRGFVSGIITTFVKVEFDGRWFDASEMQDATEAQVAKVQIPENLHPNAASFYFEFDTEKHRLYVQSYSEGKSLSARQAQTLFESLAAAPRIQAEYGKVHVTIVQSRAGLEALFALPVIKEVKITIYKPNPDIFADDFENQIEAHLAQTNSQRISLSYQADPGQSVNPTDEMRAVSEVALENGEVEVRGRDEKGAVTKSTEQMPAELHDKFDPDEMSEQNAFRRLIPRWIGLGG</sequence>
<evidence type="ECO:0008006" key="4">
    <source>
        <dbReference type="Google" id="ProtNLM"/>
    </source>
</evidence>
<reference evidence="3" key="1">
    <citation type="journal article" date="2009" name="J. Bacteriol.">
        <title>Complete genome sequence of Erythrobacter litoralis HTCC2594.</title>
        <authorList>
            <person name="Oh H.M."/>
            <person name="Giovannoni S.J."/>
            <person name="Ferriera S."/>
            <person name="Johnson J."/>
            <person name="Cho J.C."/>
        </authorList>
    </citation>
    <scope>NUCLEOTIDE SEQUENCE [LARGE SCALE GENOMIC DNA]</scope>
    <source>
        <strain evidence="3">HTCC2594</strain>
    </source>
</reference>
<evidence type="ECO:0000256" key="1">
    <source>
        <dbReference type="SAM" id="MobiDB-lite"/>
    </source>
</evidence>
<dbReference type="InterPro" id="IPR031832">
    <property type="entry name" value="DUF4747"/>
</dbReference>
<dbReference type="Pfam" id="PF15931">
    <property type="entry name" value="DUF4747"/>
    <property type="match status" value="1"/>
</dbReference>
<gene>
    <name evidence="2" type="ordered locus">ELI_00120</name>
</gene>
<evidence type="ECO:0000313" key="3">
    <source>
        <dbReference type="Proteomes" id="UP000008808"/>
    </source>
</evidence>
<dbReference type="HOGENOM" id="CLU_078997_0_0_5"/>
<dbReference type="AlphaFoldDB" id="Q2NDX5"/>
<name>Q2NDX5_ERYLH</name>
<dbReference type="KEGG" id="eli:ELI_00120"/>
<dbReference type="eggNOG" id="ENOG5032TZ0">
    <property type="taxonomic scope" value="Bacteria"/>
</dbReference>
<dbReference type="Proteomes" id="UP000008808">
    <property type="component" value="Chromosome"/>
</dbReference>
<protein>
    <recommendedName>
        <fullName evidence="4">DUF4747 domain-containing protein</fullName>
    </recommendedName>
</protein>
<keyword evidence="3" id="KW-1185">Reference proteome</keyword>
<evidence type="ECO:0000313" key="2">
    <source>
        <dbReference type="EMBL" id="ABC62116.1"/>
    </source>
</evidence>
<dbReference type="EMBL" id="CP000157">
    <property type="protein sequence ID" value="ABC62116.1"/>
    <property type="molecule type" value="Genomic_DNA"/>
</dbReference>